<dbReference type="Pfam" id="PF00167">
    <property type="entry name" value="FGF"/>
    <property type="match status" value="1"/>
</dbReference>
<dbReference type="InterPro" id="IPR008996">
    <property type="entry name" value="IL1/FGF"/>
</dbReference>
<dbReference type="GO" id="GO:0005615">
    <property type="term" value="C:extracellular space"/>
    <property type="evidence" value="ECO:0000318"/>
    <property type="project" value="GO_Central"/>
</dbReference>
<dbReference type="SUPFAM" id="SSF50353">
    <property type="entry name" value="Cytokine"/>
    <property type="match status" value="1"/>
</dbReference>
<dbReference type="Bgee" id="ENSOANG00000051292">
    <property type="expression patterns" value="Expressed in testis and 3 other cell types or tissues"/>
</dbReference>
<dbReference type="OMA" id="TERSGVH"/>
<dbReference type="Ensembl" id="ENSOANT00000055026.1">
    <property type="protein sequence ID" value="ENSOANP00000036952.1"/>
    <property type="gene ID" value="ENSOANG00000051292.1"/>
</dbReference>
<dbReference type="GO" id="GO:0008083">
    <property type="term" value="F:growth factor activity"/>
    <property type="evidence" value="ECO:0000318"/>
    <property type="project" value="GO_Central"/>
</dbReference>
<feature type="region of interest" description="Disordered" evidence="2">
    <location>
        <begin position="234"/>
        <end position="264"/>
    </location>
</feature>
<dbReference type="GO" id="GO:0030334">
    <property type="term" value="P:regulation of cell migration"/>
    <property type="evidence" value="ECO:0000318"/>
    <property type="project" value="GO_Central"/>
</dbReference>
<sequence>MATLPARPPFLLWVLGSLGAAAGSPPSLAGPSSAWGASSPAWGALTHLYTATERSGVHLQIRKDGRVDGTPRQTVYSALSIKAEDAETVVITGVKSGRYLCMHPRGHVFGSHSFSPESCRFAHRRLENGYDVYLSPSSLLLLSLGREKRVFQPGANPPPLAQFLPRRNEIPLVRFHTPAPRRRHTRQAPPDANDPLVSEVVHAVGAARRAPPARCSFRRATLLPGVGIGVPVAQIRKPKPREVKRRGRGPAAGPRRSEDSNVGL</sequence>
<organism evidence="4 5">
    <name type="scientific">Ornithorhynchus anatinus</name>
    <name type="common">Duckbill platypus</name>
    <dbReference type="NCBI Taxonomy" id="9258"/>
    <lineage>
        <taxon>Eukaryota</taxon>
        <taxon>Metazoa</taxon>
        <taxon>Chordata</taxon>
        <taxon>Craniata</taxon>
        <taxon>Vertebrata</taxon>
        <taxon>Euteleostomi</taxon>
        <taxon>Mammalia</taxon>
        <taxon>Monotremata</taxon>
        <taxon>Ornithorhynchidae</taxon>
        <taxon>Ornithorhynchus</taxon>
    </lineage>
</organism>
<dbReference type="PANTHER" id="PTHR11486">
    <property type="entry name" value="FIBROBLAST GROWTH FACTOR"/>
    <property type="match status" value="1"/>
</dbReference>
<dbReference type="GO" id="GO:0008543">
    <property type="term" value="P:fibroblast growth factor receptor signaling pathway"/>
    <property type="evidence" value="ECO:0000318"/>
    <property type="project" value="GO_Central"/>
</dbReference>
<feature type="compositionally biased region" description="Basic and acidic residues" evidence="2">
    <location>
        <begin position="255"/>
        <end position="264"/>
    </location>
</feature>
<dbReference type="GO" id="GO:0008284">
    <property type="term" value="P:positive regulation of cell population proliferation"/>
    <property type="evidence" value="ECO:0000318"/>
    <property type="project" value="GO_Central"/>
</dbReference>
<dbReference type="SMART" id="SM00442">
    <property type="entry name" value="FGF"/>
    <property type="match status" value="1"/>
</dbReference>
<feature type="compositionally biased region" description="Basic residues" evidence="2">
    <location>
        <begin position="236"/>
        <end position="248"/>
    </location>
</feature>
<evidence type="ECO:0000313" key="4">
    <source>
        <dbReference type="Ensembl" id="ENSOANP00000036952.1"/>
    </source>
</evidence>
<evidence type="ECO:0008006" key="6">
    <source>
        <dbReference type="Google" id="ProtNLM"/>
    </source>
</evidence>
<evidence type="ECO:0000313" key="5">
    <source>
        <dbReference type="Proteomes" id="UP000002279"/>
    </source>
</evidence>
<proteinExistence type="inferred from homology"/>
<protein>
    <recommendedName>
        <fullName evidence="6">FGF</fullName>
    </recommendedName>
</protein>
<gene>
    <name evidence="4" type="primary">FGF23</name>
</gene>
<dbReference type="GeneTree" id="ENSGT00940000160821"/>
<keyword evidence="3" id="KW-0732">Signal</keyword>
<dbReference type="InParanoid" id="A0A6I8N7J3"/>
<feature type="chain" id="PRO_5026028901" description="FGF" evidence="3">
    <location>
        <begin position="24"/>
        <end position="264"/>
    </location>
</feature>
<dbReference type="Proteomes" id="UP000002279">
    <property type="component" value="Unplaced"/>
</dbReference>
<dbReference type="GO" id="GO:0043410">
    <property type="term" value="P:positive regulation of MAPK cascade"/>
    <property type="evidence" value="ECO:0000318"/>
    <property type="project" value="GO_Central"/>
</dbReference>
<dbReference type="GO" id="GO:0022008">
    <property type="term" value="P:neurogenesis"/>
    <property type="evidence" value="ECO:0000318"/>
    <property type="project" value="GO_Central"/>
</dbReference>
<dbReference type="GO" id="GO:0005737">
    <property type="term" value="C:cytoplasm"/>
    <property type="evidence" value="ECO:0000318"/>
    <property type="project" value="GO_Central"/>
</dbReference>
<evidence type="ECO:0000256" key="2">
    <source>
        <dbReference type="SAM" id="MobiDB-lite"/>
    </source>
</evidence>
<dbReference type="AlphaFoldDB" id="A0A6I8N7J3"/>
<evidence type="ECO:0000256" key="3">
    <source>
        <dbReference type="SAM" id="SignalP"/>
    </source>
</evidence>
<comment type="similarity">
    <text evidence="1">Belongs to the heparin-binding growth factors family.</text>
</comment>
<name>A0A6I8N7J3_ORNAN</name>
<keyword evidence="5" id="KW-1185">Reference proteome</keyword>
<feature type="signal peptide" evidence="3">
    <location>
        <begin position="1"/>
        <end position="23"/>
    </location>
</feature>
<dbReference type="Gene3D" id="2.80.10.50">
    <property type="match status" value="1"/>
</dbReference>
<dbReference type="GO" id="GO:0005105">
    <property type="term" value="F:type 1 fibroblast growth factor receptor binding"/>
    <property type="evidence" value="ECO:0000318"/>
    <property type="project" value="GO_Central"/>
</dbReference>
<accession>A0A6I8N7J3</accession>
<dbReference type="InterPro" id="IPR002209">
    <property type="entry name" value="Fibroblast_GF_fam"/>
</dbReference>
<evidence type="ECO:0000256" key="1">
    <source>
        <dbReference type="ARBA" id="ARBA00007936"/>
    </source>
</evidence>
<reference evidence="4" key="1">
    <citation type="submission" date="2025-08" db="UniProtKB">
        <authorList>
            <consortium name="Ensembl"/>
        </authorList>
    </citation>
    <scope>IDENTIFICATION</scope>
    <source>
        <strain evidence="4">Glennie</strain>
    </source>
</reference>
<reference evidence="4" key="2">
    <citation type="submission" date="2025-09" db="UniProtKB">
        <authorList>
            <consortium name="Ensembl"/>
        </authorList>
    </citation>
    <scope>IDENTIFICATION</scope>
    <source>
        <strain evidence="4">Glennie</strain>
    </source>
</reference>
<dbReference type="FunCoup" id="A0A6I8N7J3">
    <property type="interactions" value="766"/>
</dbReference>